<protein>
    <submittedName>
        <fullName evidence="3">ROK family protein</fullName>
    </submittedName>
</protein>
<dbReference type="PANTHER" id="PTHR18964">
    <property type="entry name" value="ROK (REPRESSOR, ORF, KINASE) FAMILY"/>
    <property type="match status" value="1"/>
</dbReference>
<feature type="region of interest" description="Disordered" evidence="2">
    <location>
        <begin position="1"/>
        <end position="36"/>
    </location>
</feature>
<sequence>MARPPPDQKLTPPPTRATRTARLIGATPPVPGHRYHPAVHLAHRPRPDRRRRQPRVRLGRLGARRPRKLLAIAPGSRFGIGFHLGPETITSVAVDLTGGVVGREVVPLDGSPEPDLLAARFHDFAAGLDLPRHRVEGLAVVAPVARVSTGWAAVLADRLGFPVLIENDSAAAALGEFWSRRVSRDQSFGSVYLSTGVGAGLVFGGALFRGASFDAGELGHLSIAYDGRPRPCGNTGCVERYASMAAHRRGSAGRPRPGRPVAPGRFRFQRVRRGGASRGQRRPRRLRTGRPGRLTVTGLPR</sequence>
<organism evidence="3 4">
    <name type="scientific">Paractinoplanes hotanensis</name>
    <dbReference type="NCBI Taxonomy" id="2906497"/>
    <lineage>
        <taxon>Bacteria</taxon>
        <taxon>Bacillati</taxon>
        <taxon>Actinomycetota</taxon>
        <taxon>Actinomycetes</taxon>
        <taxon>Micromonosporales</taxon>
        <taxon>Micromonosporaceae</taxon>
        <taxon>Paractinoplanes</taxon>
    </lineage>
</organism>
<gene>
    <name evidence="3" type="ORF">LXN57_00660</name>
</gene>
<feature type="compositionally biased region" description="Basic residues" evidence="2">
    <location>
        <begin position="273"/>
        <end position="290"/>
    </location>
</feature>
<keyword evidence="3" id="KW-0614">Plasmid</keyword>
<dbReference type="PROSITE" id="PS01125">
    <property type="entry name" value="ROK"/>
    <property type="match status" value="1"/>
</dbReference>
<dbReference type="SUPFAM" id="SSF53067">
    <property type="entry name" value="Actin-like ATPase domain"/>
    <property type="match status" value="1"/>
</dbReference>
<dbReference type="PANTHER" id="PTHR18964:SF149">
    <property type="entry name" value="BIFUNCTIONAL UDP-N-ACETYLGLUCOSAMINE 2-EPIMERASE_N-ACETYLMANNOSAMINE KINASE"/>
    <property type="match status" value="1"/>
</dbReference>
<reference evidence="3 4" key="1">
    <citation type="submission" date="2022-06" db="EMBL/GenBank/DDBJ databases">
        <title>Actinoplanes abujensis sp. nov., isolated from Nigerian arid soil.</title>
        <authorList>
            <person name="Ding P."/>
        </authorList>
    </citation>
    <scope>NUCLEOTIDE SEQUENCE [LARGE SCALE GENOMIC DNA]</scope>
    <source>
        <strain evidence="4">TRM88002</strain>
        <plasmid evidence="3">p1</plasmid>
    </source>
</reference>
<feature type="compositionally biased region" description="Pro residues" evidence="2">
    <location>
        <begin position="1"/>
        <end position="15"/>
    </location>
</feature>
<dbReference type="EMBL" id="JAMQOL010000001">
    <property type="protein sequence ID" value="MCM4076072.1"/>
    <property type="molecule type" value="Genomic_DNA"/>
</dbReference>
<proteinExistence type="inferred from homology"/>
<feature type="compositionally biased region" description="Low complexity" evidence="2">
    <location>
        <begin position="291"/>
        <end position="301"/>
    </location>
</feature>
<dbReference type="InterPro" id="IPR049874">
    <property type="entry name" value="ROK_cs"/>
</dbReference>
<feature type="region of interest" description="Disordered" evidence="2">
    <location>
        <begin position="273"/>
        <end position="301"/>
    </location>
</feature>
<evidence type="ECO:0000313" key="3">
    <source>
        <dbReference type="EMBL" id="MCM4076072.1"/>
    </source>
</evidence>
<dbReference type="InterPro" id="IPR043129">
    <property type="entry name" value="ATPase_NBD"/>
</dbReference>
<dbReference type="Gene3D" id="3.30.420.40">
    <property type="match status" value="2"/>
</dbReference>
<comment type="similarity">
    <text evidence="1">Belongs to the ROK (NagC/XylR) family.</text>
</comment>
<evidence type="ECO:0000313" key="4">
    <source>
        <dbReference type="Proteomes" id="UP001523216"/>
    </source>
</evidence>
<keyword evidence="4" id="KW-1185">Reference proteome</keyword>
<accession>A0ABT0XQM2</accession>
<comment type="caution">
    <text evidence="3">The sequence shown here is derived from an EMBL/GenBank/DDBJ whole genome shotgun (WGS) entry which is preliminary data.</text>
</comment>
<geneLocation type="plasmid" evidence="3">
    <name>p1</name>
</geneLocation>
<dbReference type="Proteomes" id="UP001523216">
    <property type="component" value="Unassembled WGS sequence"/>
</dbReference>
<dbReference type="InterPro" id="IPR000600">
    <property type="entry name" value="ROK"/>
</dbReference>
<dbReference type="Pfam" id="PF00480">
    <property type="entry name" value="ROK"/>
    <property type="match status" value="1"/>
</dbReference>
<evidence type="ECO:0000256" key="1">
    <source>
        <dbReference type="ARBA" id="ARBA00006479"/>
    </source>
</evidence>
<evidence type="ECO:0000256" key="2">
    <source>
        <dbReference type="SAM" id="MobiDB-lite"/>
    </source>
</evidence>
<name>A0ABT0XQM2_9ACTN</name>
<dbReference type="RefSeq" id="WP_251795857.1">
    <property type="nucleotide sequence ID" value="NZ_JAMQOL010000001.1"/>
</dbReference>